<dbReference type="InterPro" id="IPR051035">
    <property type="entry name" value="Mito_inheritance_9"/>
</dbReference>
<evidence type="ECO:0008006" key="3">
    <source>
        <dbReference type="Google" id="ProtNLM"/>
    </source>
</evidence>
<proteinExistence type="predicted"/>
<dbReference type="PANTHER" id="PTHR36091:SF1">
    <property type="entry name" value="ALTERED INHERITANCE OF MITOCHONDRIA PROTEIN 9, MITOCHONDRIAL"/>
    <property type="match status" value="1"/>
</dbReference>
<evidence type="ECO:0000313" key="2">
    <source>
        <dbReference type="Proteomes" id="UP000724874"/>
    </source>
</evidence>
<protein>
    <recommendedName>
        <fullName evidence="3">Aminoglycoside phosphotransferase domain-containing protein</fullName>
    </recommendedName>
</protein>
<dbReference type="PANTHER" id="PTHR36091">
    <property type="entry name" value="ALTERED INHERITANCE OF MITOCHONDRIA PROTEIN 9, MITOCHONDRIAL"/>
    <property type="match status" value="1"/>
</dbReference>
<accession>A0A9P5THW8</accession>
<dbReference type="GO" id="GO:0005739">
    <property type="term" value="C:mitochondrion"/>
    <property type="evidence" value="ECO:0007669"/>
    <property type="project" value="TreeGrafter"/>
</dbReference>
<comment type="caution">
    <text evidence="1">The sequence shown here is derived from an EMBL/GenBank/DDBJ whole genome shotgun (WGS) entry which is preliminary data.</text>
</comment>
<evidence type="ECO:0000313" key="1">
    <source>
        <dbReference type="EMBL" id="KAF8878175.1"/>
    </source>
</evidence>
<keyword evidence="2" id="KW-1185">Reference proteome</keyword>
<dbReference type="AlphaFoldDB" id="A0A9P5THW8"/>
<gene>
    <name evidence="1" type="ORF">CPB84DRAFT_1751970</name>
</gene>
<sequence length="528" mass="61116">MRRSRRVIYIVIIRVVDGYGMMESIVENGIHPLTPTAFKKSHARFVQLKGVPRWLRWDMDSRTRFPPPVQQWTRISGPYSDSTCGKFRAFHASEVATTEYVRLRYNGGSADELKAKIPRILAWDRSFKGPVRWPYILSEYIPGVNLQSKWLSMPDSTMSSIMGELLDIEKTLVEEEFFQYGSLYFYDDVEMELRDFPLYAEPPKDPLQIALSHKFRIGQVAHRDWWRRGRCEAPAARGPWFRNDLAQWSDKIDEDGRASINLLKMCIKIAPDLVPKDEEMLRPVLQHPDLSREKIILPDEGEPGTGPAIRSIVGWQNAVIAPIFMQSREAPAFRKDGPTKMTGHWVLPGWCREDEAEETPANLERQDIHSKIIDRSLLYNRMIESASSLRSKVWWALLNKPDITGLFWSILRCSIEGPAEVRRHLFLIQESWSPHSTMPCPLEYSEKEQEEYLKEIVAADTRKDRDEAVLIAVGCSDDGWVENERFDEANRLFDVIQHFWQVGGAASEEFPFFNGSYNPNLPETIPRW</sequence>
<reference evidence="1" key="1">
    <citation type="submission" date="2020-11" db="EMBL/GenBank/DDBJ databases">
        <authorList>
            <consortium name="DOE Joint Genome Institute"/>
            <person name="Ahrendt S."/>
            <person name="Riley R."/>
            <person name="Andreopoulos W."/>
            <person name="LaButti K."/>
            <person name="Pangilinan J."/>
            <person name="Ruiz-duenas F.J."/>
            <person name="Barrasa J.M."/>
            <person name="Sanchez-Garcia M."/>
            <person name="Camarero S."/>
            <person name="Miyauchi S."/>
            <person name="Serrano A."/>
            <person name="Linde D."/>
            <person name="Babiker R."/>
            <person name="Drula E."/>
            <person name="Ayuso-Fernandez I."/>
            <person name="Pacheco R."/>
            <person name="Padilla G."/>
            <person name="Ferreira P."/>
            <person name="Barriuso J."/>
            <person name="Kellner H."/>
            <person name="Castanera R."/>
            <person name="Alfaro M."/>
            <person name="Ramirez L."/>
            <person name="Pisabarro A.G."/>
            <person name="Kuo A."/>
            <person name="Tritt A."/>
            <person name="Lipzen A."/>
            <person name="He G."/>
            <person name="Yan M."/>
            <person name="Ng V."/>
            <person name="Cullen D."/>
            <person name="Martin F."/>
            <person name="Rosso M.-N."/>
            <person name="Henrissat B."/>
            <person name="Hibbett D."/>
            <person name="Martinez A.T."/>
            <person name="Grigoriev I.V."/>
        </authorList>
    </citation>
    <scope>NUCLEOTIDE SEQUENCE</scope>
    <source>
        <strain evidence="1">AH 44721</strain>
    </source>
</reference>
<name>A0A9P5THW8_GYMJU</name>
<dbReference type="EMBL" id="JADNYJ010000161">
    <property type="protein sequence ID" value="KAF8878175.1"/>
    <property type="molecule type" value="Genomic_DNA"/>
</dbReference>
<dbReference type="Proteomes" id="UP000724874">
    <property type="component" value="Unassembled WGS sequence"/>
</dbReference>
<dbReference type="OrthoDB" id="2831558at2759"/>
<organism evidence="1 2">
    <name type="scientific">Gymnopilus junonius</name>
    <name type="common">Spectacular rustgill mushroom</name>
    <name type="synonym">Gymnopilus spectabilis subsp. junonius</name>
    <dbReference type="NCBI Taxonomy" id="109634"/>
    <lineage>
        <taxon>Eukaryota</taxon>
        <taxon>Fungi</taxon>
        <taxon>Dikarya</taxon>
        <taxon>Basidiomycota</taxon>
        <taxon>Agaricomycotina</taxon>
        <taxon>Agaricomycetes</taxon>
        <taxon>Agaricomycetidae</taxon>
        <taxon>Agaricales</taxon>
        <taxon>Agaricineae</taxon>
        <taxon>Hymenogastraceae</taxon>
        <taxon>Gymnopilus</taxon>
    </lineage>
</organism>